<organism evidence="2 3">
    <name type="scientific">Amycolatopsis saalfeldensis</name>
    <dbReference type="NCBI Taxonomy" id="394193"/>
    <lineage>
        <taxon>Bacteria</taxon>
        <taxon>Bacillati</taxon>
        <taxon>Actinomycetota</taxon>
        <taxon>Actinomycetes</taxon>
        <taxon>Pseudonocardiales</taxon>
        <taxon>Pseudonocardiaceae</taxon>
        <taxon>Amycolatopsis</taxon>
    </lineage>
</organism>
<dbReference type="GO" id="GO:0042545">
    <property type="term" value="P:cell wall modification"/>
    <property type="evidence" value="ECO:0007669"/>
    <property type="project" value="TreeGrafter"/>
</dbReference>
<keyword evidence="3" id="KW-1185">Reference proteome</keyword>
<dbReference type="PANTHER" id="PTHR12905">
    <property type="entry name" value="METALLOPHOSPHOESTERASE"/>
    <property type="match status" value="1"/>
</dbReference>
<protein>
    <submittedName>
        <fullName evidence="2">Predicted phosphoesterase</fullName>
    </submittedName>
</protein>
<dbReference type="STRING" id="394193.SAMN04489732_106217"/>
<dbReference type="InterPro" id="IPR004843">
    <property type="entry name" value="Calcineurin-like_PHP"/>
</dbReference>
<evidence type="ECO:0000313" key="2">
    <source>
        <dbReference type="EMBL" id="SEP34286.1"/>
    </source>
</evidence>
<sequence length="264" mass="29017">MRVHVVSDVHGNADALKRAGEGADALVVLGDLLDFVDYREHDKGIMGALFGAERVGEFARLRREGSRDETVAYSRTLWATLDDPAAAVDEAVRSQYATLFAAMTAPTYATPGNVDAPALWPEFTGSGVEVLDGEVTTIGGLRFGFVGGAVLPEGVVPRPRKGAAWRPYLRAREEFDESVAKLENVDVLCTHIPPAVADLTYDVVARRAELGSKALLELIREQRPRWSVFGHVHQPLAARRRLGRTECRNVGHFKETGQPYVLRW</sequence>
<dbReference type="EMBL" id="FOEF01000006">
    <property type="protein sequence ID" value="SEP34286.1"/>
    <property type="molecule type" value="Genomic_DNA"/>
</dbReference>
<dbReference type="Gene3D" id="3.60.21.10">
    <property type="match status" value="2"/>
</dbReference>
<dbReference type="InterPro" id="IPR029052">
    <property type="entry name" value="Metallo-depent_PP-like"/>
</dbReference>
<dbReference type="RefSeq" id="WP_091617730.1">
    <property type="nucleotide sequence ID" value="NZ_FOEF01000006.1"/>
</dbReference>
<dbReference type="Pfam" id="PF00149">
    <property type="entry name" value="Metallophos"/>
    <property type="match status" value="1"/>
</dbReference>
<dbReference type="GO" id="GO:0016787">
    <property type="term" value="F:hydrolase activity"/>
    <property type="evidence" value="ECO:0007669"/>
    <property type="project" value="InterPro"/>
</dbReference>
<dbReference type="SUPFAM" id="SSF56300">
    <property type="entry name" value="Metallo-dependent phosphatases"/>
    <property type="match status" value="1"/>
</dbReference>
<feature type="domain" description="Calcineurin-like phosphoesterase" evidence="1">
    <location>
        <begin position="1"/>
        <end position="235"/>
    </location>
</feature>
<reference evidence="2 3" key="1">
    <citation type="submission" date="2016-10" db="EMBL/GenBank/DDBJ databases">
        <authorList>
            <person name="de Groot N.N."/>
        </authorList>
    </citation>
    <scope>NUCLEOTIDE SEQUENCE [LARGE SCALE GENOMIC DNA]</scope>
    <source>
        <strain evidence="2 3">DSM 44993</strain>
    </source>
</reference>
<evidence type="ECO:0000259" key="1">
    <source>
        <dbReference type="Pfam" id="PF00149"/>
    </source>
</evidence>
<dbReference type="AlphaFoldDB" id="A0A1H8X313"/>
<gene>
    <name evidence="2" type="ORF">SAMN04489732_106217</name>
</gene>
<dbReference type="OrthoDB" id="3569607at2"/>
<proteinExistence type="predicted"/>
<evidence type="ECO:0000313" key="3">
    <source>
        <dbReference type="Proteomes" id="UP000198582"/>
    </source>
</evidence>
<dbReference type="PANTHER" id="PTHR12905:SF0">
    <property type="entry name" value="CALCINEURIN-LIKE PHOSPHOESTERASE DOMAIN-CONTAINING PROTEIN"/>
    <property type="match status" value="1"/>
</dbReference>
<dbReference type="InterPro" id="IPR051693">
    <property type="entry name" value="UPF0046_metallophosphoest"/>
</dbReference>
<dbReference type="Proteomes" id="UP000198582">
    <property type="component" value="Unassembled WGS sequence"/>
</dbReference>
<name>A0A1H8X313_9PSEU</name>
<accession>A0A1H8X313</accession>